<feature type="transmembrane region" description="Helical" evidence="2">
    <location>
        <begin position="335"/>
        <end position="352"/>
    </location>
</feature>
<dbReference type="RefSeq" id="WP_077833018.1">
    <property type="nucleotide sequence ID" value="NZ_CP096983.1"/>
</dbReference>
<accession>A0A1S8LBU6</accession>
<evidence type="ECO:0000256" key="2">
    <source>
        <dbReference type="SAM" id="Phobius"/>
    </source>
</evidence>
<dbReference type="Proteomes" id="UP000190951">
    <property type="component" value="Chromosome"/>
</dbReference>
<feature type="transmembrane region" description="Helical" evidence="2">
    <location>
        <begin position="1454"/>
        <end position="1473"/>
    </location>
</feature>
<keyword evidence="4" id="KW-1185">Reference proteome</keyword>
<evidence type="ECO:0000313" key="4">
    <source>
        <dbReference type="Proteomes" id="UP000190951"/>
    </source>
</evidence>
<reference evidence="3 4" key="1">
    <citation type="submission" date="2022-04" db="EMBL/GenBank/DDBJ databases">
        <title>Genome sequence of C. roseum typestrain.</title>
        <authorList>
            <person name="Poehlein A."/>
            <person name="Schoch T."/>
            <person name="Duerre P."/>
            <person name="Daniel R."/>
        </authorList>
    </citation>
    <scope>NUCLEOTIDE SEQUENCE [LARGE SCALE GENOMIC DNA]</scope>
    <source>
        <strain evidence="3 4">DSM 7320</strain>
    </source>
</reference>
<gene>
    <name evidence="3" type="ORF">CROST_030470</name>
</gene>
<feature type="transmembrane region" description="Helical" evidence="2">
    <location>
        <begin position="107"/>
        <end position="127"/>
    </location>
</feature>
<keyword evidence="2" id="KW-1133">Transmembrane helix</keyword>
<feature type="transmembrane region" description="Helical" evidence="2">
    <location>
        <begin position="437"/>
        <end position="457"/>
    </location>
</feature>
<keyword evidence="2" id="KW-0812">Transmembrane</keyword>
<dbReference type="STRING" id="84029.CROST_13020"/>
<feature type="region of interest" description="Disordered" evidence="1">
    <location>
        <begin position="1199"/>
        <end position="1222"/>
    </location>
</feature>
<feature type="transmembrane region" description="Helical" evidence="2">
    <location>
        <begin position="405"/>
        <end position="425"/>
    </location>
</feature>
<feature type="transmembrane region" description="Helical" evidence="2">
    <location>
        <begin position="224"/>
        <end position="243"/>
    </location>
</feature>
<dbReference type="EMBL" id="CP096983">
    <property type="protein sequence ID" value="URZ12325.1"/>
    <property type="molecule type" value="Genomic_DNA"/>
</dbReference>
<feature type="transmembrane region" description="Helical" evidence="2">
    <location>
        <begin position="201"/>
        <end position="218"/>
    </location>
</feature>
<evidence type="ECO:0000313" key="3">
    <source>
        <dbReference type="EMBL" id="URZ12325.1"/>
    </source>
</evidence>
<feature type="transmembrane region" description="Helical" evidence="2">
    <location>
        <begin position="159"/>
        <end position="180"/>
    </location>
</feature>
<feature type="transmembrane region" description="Helical" evidence="2">
    <location>
        <begin position="264"/>
        <end position="283"/>
    </location>
</feature>
<dbReference type="KEGG" id="crw:CROST_030470"/>
<keyword evidence="2" id="KW-0472">Membrane</keyword>
<name>A0A1S8LBU6_9CLOT</name>
<sequence>MKKIRIKLKQFFLKYKYDIICISILSLLIILILNPLYKSGHVVFSDIDFGFSSKGYMGEIFGVWNERWSTSTLLNVPRLLYVTPFYLLSAIFNYSGAVFFKSFLTGIILASGIAMYVFANTVINLYYPKKNSFLKKSVLLTGALYYAINPWVITRIQHIYLLCGYSLFPLMLMFYLNAFYPRMEKIIIKDYDIGSPKIYKRNIFDMFMLSIVFALSAAAIHYFFYGIIVILIITSFILFKLFLDAKIKKQFKFKTIMVNFVAKIMIFIPIFICVNAYWLSMYVFSILLKAQVSQHNVNVVDTFFLFGKYSSIKNILYAISYWWPMFNIQSLNWSFYVAGGIILITILYAIIFETKRRYLILSFALLSVIFLIVSTGPNFDWFYKIFIGINSLPVIGSIFRDPNKMVALMLCFFSLLLIFGVYSIAKRFSKFKFFKPFSALTVILIIVSLLIYIYPYYIHYLAGFYSPVKQPKEYIELQDKLKNKDFTSKVLYLPIADNMTQSKTGVATPYWNVNGEKYGMEKATGDIQVYSSSKNTVFQHEGNSVNIQYYINFLQYLMDRGMSHNMGNLISAFGVDQFVYHNEYNGQSERQEFNKKILEDSTSLKKVYENKIASLYNVNSNLPYLYNVPKKIYTPYGFSRLESYNSIPNFNFKNFGVIFSAIDRKPYIDFLNKGDYIEGSNLDDIVMCNLKDDDYVLPFDSVDSADAYMNWAKTLCQNGDWIWLLNSIGIENFPFDFDFNSGVVYTFSTMKLNAAPNKVDRIKGKNIVDFKTIIKNGSFFVSENPDEYKIEADTKNKNRNAPEVKGEIEKGNSHNIWEVAKSGVIKAKENNPYKFKINISGENTNRMHLKAKFYDADMHEIYNSYVVKPSDDTSFESMNFTGECVTPPKTKYMRLELLSYKNPKHRIYWKVHDINIYDLCEYKIPNTFVMTKKLKKAERAKVYIRTLVSKNGGQLKVTIGNKSVSVNTVNTSQSQFKWICLGDFNLNSGKNNIKVENKDGFNAINLFSVVPESEYTKVIKKVYKKAKNCNVFSELEAENDFDYSGNIQSDRRYPKLSMGKAITSQNGVLKSNLDIIKDSQYSFAINMSAFKGNNGYITFQIENLKDNSIIERQISSNEFNANNDNKNEVIDVNPLNTNFQYTLKDIPNQMNYMKCVELKNIQLKKGKYIIRVIFNSNAKELSDFSDIHKFAYNEQIDKKKTDKKGKGKKNKKKEKAEKPEEKINDNMMSSHVDNGIFRIDVKNTKSTDWYDYASKKIDVIEENEYLFQADLISKFVRDRHMKVVFMDKDSRVISDVYINDIDERFKQDWNSYQQIVEVPKGAAYMQFHILCRGDIKSDGYVEMKNYNIYHYSELISIDNLIMFEGNNFNEFFPSRVQRKKVKYSRVDSMKRNFSVSNSKKEKILINYIESTTPLWSLNLDGNSVRGDLAVNGLTSGFITNKSGSGDISVILRKIYYGSFVFEGLSILLYIFLYKKINFINKILNKFKSCKSK</sequence>
<organism evidence="3 4">
    <name type="scientific">Clostridium felsineum</name>
    <dbReference type="NCBI Taxonomy" id="36839"/>
    <lineage>
        <taxon>Bacteria</taxon>
        <taxon>Bacillati</taxon>
        <taxon>Bacillota</taxon>
        <taxon>Clostridia</taxon>
        <taxon>Eubacteriales</taxon>
        <taxon>Clostridiaceae</taxon>
        <taxon>Clostridium</taxon>
    </lineage>
</organism>
<feature type="transmembrane region" description="Helical" evidence="2">
    <location>
        <begin position="20"/>
        <end position="37"/>
    </location>
</feature>
<evidence type="ECO:0000256" key="1">
    <source>
        <dbReference type="SAM" id="MobiDB-lite"/>
    </source>
</evidence>
<protein>
    <submittedName>
        <fullName evidence="3">Uncharacterized protein</fullName>
    </submittedName>
</protein>
<feature type="compositionally biased region" description="Basic residues" evidence="1">
    <location>
        <begin position="1201"/>
        <end position="1213"/>
    </location>
</feature>
<feature type="transmembrane region" description="Helical" evidence="2">
    <location>
        <begin position="358"/>
        <end position="374"/>
    </location>
</feature>
<proteinExistence type="predicted"/>